<dbReference type="Proteomes" id="UP000199656">
    <property type="component" value="Unassembled WGS sequence"/>
</dbReference>
<dbReference type="Pfam" id="PF07971">
    <property type="entry name" value="Glyco_hydro_92"/>
    <property type="match status" value="1"/>
</dbReference>
<dbReference type="RefSeq" id="WP_089758070.1">
    <property type="nucleotide sequence ID" value="NZ_BKAT01000012.1"/>
</dbReference>
<evidence type="ECO:0000259" key="5">
    <source>
        <dbReference type="Pfam" id="PF17678"/>
    </source>
</evidence>
<evidence type="ECO:0000313" key="7">
    <source>
        <dbReference type="Proteomes" id="UP000199656"/>
    </source>
</evidence>
<keyword evidence="7" id="KW-1185">Reference proteome</keyword>
<dbReference type="AlphaFoldDB" id="A0A1H3XDB1"/>
<dbReference type="NCBIfam" id="TIGR01180">
    <property type="entry name" value="aman2_put"/>
    <property type="match status" value="1"/>
</dbReference>
<gene>
    <name evidence="6" type="ORF">SAMN05660909_00379</name>
</gene>
<dbReference type="OrthoDB" id="9804511at2"/>
<evidence type="ECO:0000256" key="3">
    <source>
        <dbReference type="ARBA" id="ARBA00022837"/>
    </source>
</evidence>
<dbReference type="InterPro" id="IPR005887">
    <property type="entry name" value="GH92_a_mannosidase_put"/>
</dbReference>
<dbReference type="PROSITE" id="PS51257">
    <property type="entry name" value="PROKAR_LIPOPROTEIN"/>
    <property type="match status" value="1"/>
</dbReference>
<dbReference type="GO" id="GO:0030246">
    <property type="term" value="F:carbohydrate binding"/>
    <property type="evidence" value="ECO:0007669"/>
    <property type="project" value="InterPro"/>
</dbReference>
<dbReference type="STRING" id="408074.SAMN05660909_00379"/>
<dbReference type="InterPro" id="IPR050883">
    <property type="entry name" value="PNGase"/>
</dbReference>
<reference evidence="7" key="1">
    <citation type="submission" date="2016-10" db="EMBL/GenBank/DDBJ databases">
        <authorList>
            <person name="Varghese N."/>
            <person name="Submissions S."/>
        </authorList>
    </citation>
    <scope>NUCLEOTIDE SEQUENCE [LARGE SCALE GENOMIC DNA]</scope>
    <source>
        <strain evidence="7">DSM 23920</strain>
    </source>
</reference>
<dbReference type="Gene3D" id="2.70.98.10">
    <property type="match status" value="1"/>
</dbReference>
<evidence type="ECO:0000256" key="2">
    <source>
        <dbReference type="ARBA" id="ARBA00011245"/>
    </source>
</evidence>
<feature type="domain" description="Glycosyl hydrolase family 92 N-terminal" evidence="5">
    <location>
        <begin position="30"/>
        <end position="188"/>
    </location>
</feature>
<dbReference type="Gene3D" id="1.20.1610.10">
    <property type="entry name" value="alpha-1,2-mannosidases domains"/>
    <property type="match status" value="1"/>
</dbReference>
<evidence type="ECO:0000313" key="6">
    <source>
        <dbReference type="EMBL" id="SDZ96941.1"/>
    </source>
</evidence>
<name>A0A1H3XDB1_9BACT</name>
<comment type="subunit">
    <text evidence="2">Monomer.</text>
</comment>
<feature type="domain" description="Glycosyl hydrolase family 92" evidence="4">
    <location>
        <begin position="222"/>
        <end position="711"/>
    </location>
</feature>
<evidence type="ECO:0000259" key="4">
    <source>
        <dbReference type="Pfam" id="PF07971"/>
    </source>
</evidence>
<dbReference type="Pfam" id="PF17678">
    <property type="entry name" value="Glyco_hydro_92N"/>
    <property type="match status" value="1"/>
</dbReference>
<dbReference type="Gene3D" id="1.20.1050.60">
    <property type="entry name" value="alpha-1,2-mannosidase"/>
    <property type="match status" value="1"/>
</dbReference>
<protein>
    <submittedName>
        <fullName evidence="6">Alpha-1,2-mannosidase, putative</fullName>
    </submittedName>
</protein>
<comment type="cofactor">
    <cofactor evidence="1">
        <name>Ca(2+)</name>
        <dbReference type="ChEBI" id="CHEBI:29108"/>
    </cofactor>
</comment>
<proteinExistence type="predicted"/>
<dbReference type="GO" id="GO:0005975">
    <property type="term" value="P:carbohydrate metabolic process"/>
    <property type="evidence" value="ECO:0007669"/>
    <property type="project" value="InterPro"/>
</dbReference>
<dbReference type="PANTHER" id="PTHR12143">
    <property type="entry name" value="PEPTIDE N-GLYCANASE PNGASE -RELATED"/>
    <property type="match status" value="1"/>
</dbReference>
<dbReference type="PANTHER" id="PTHR12143:SF43">
    <property type="entry name" value="PUTATIVE-RELATED"/>
    <property type="match status" value="1"/>
</dbReference>
<dbReference type="GO" id="GO:0000224">
    <property type="term" value="F:peptide-N4-(N-acetyl-beta-glucosaminyl)asparagine amidase activity"/>
    <property type="evidence" value="ECO:0007669"/>
    <property type="project" value="TreeGrafter"/>
</dbReference>
<dbReference type="InterPro" id="IPR041371">
    <property type="entry name" value="GH92_N"/>
</dbReference>
<keyword evidence="3" id="KW-0106">Calcium</keyword>
<dbReference type="GO" id="GO:0006516">
    <property type="term" value="P:glycoprotein catabolic process"/>
    <property type="evidence" value="ECO:0007669"/>
    <property type="project" value="TreeGrafter"/>
</dbReference>
<dbReference type="InterPro" id="IPR014718">
    <property type="entry name" value="GH-type_carb-bd"/>
</dbReference>
<dbReference type="InterPro" id="IPR008928">
    <property type="entry name" value="6-hairpin_glycosidase_sf"/>
</dbReference>
<dbReference type="EMBL" id="FNRL01000001">
    <property type="protein sequence ID" value="SDZ96941.1"/>
    <property type="molecule type" value="Genomic_DNA"/>
</dbReference>
<dbReference type="SUPFAM" id="SSF48208">
    <property type="entry name" value="Six-hairpin glycosidases"/>
    <property type="match status" value="1"/>
</dbReference>
<accession>A0A1H3XDB1</accession>
<evidence type="ECO:0000256" key="1">
    <source>
        <dbReference type="ARBA" id="ARBA00001913"/>
    </source>
</evidence>
<sequence>MQLPFKFILATGLLFLCACGGLKKQGAEEYIDPTIGNMAVLLQPTRPVMQLPNEMIRMYPIRRDHSDDQISGFPLQVVGHNQGTVFVMKPAIGVLQPDTWKKKLTYDRDLEIIHPWYYKTTLLDDSITVEFTPGRKTGMYRFSFPKQSTHYLICASNGYQVNGKQITGYTLFHDDVPVYLYGQLSTAAVTGLIADTLQYIRFDGAASDVTFKYAVSYVSLANARHLFDEEINDKGFDSFSEHGRECWRKVTDQIRVEGGTLAQRRSFYTALYRCHSRMVNIAEDSLYYSGYNKKVNVTHEPFYVDDACWDTYQALHPLRMILNPAQEEAMLASYVRMYEQSGWMPTFPRIYGDHPCMNGFHSTIIFLDAYRKGLKIRSLDRAYEGMKKNALQATMLPWKNGPAGALDSFYYAHGYFPALAPGEAETHAEVHDFEKRQAVAVTLGHSYDDWALAQLAAALKKPGDAALFSQRARNYQHLWNSEKKFFMPKDEKGAWIEIDPALDGGPGGREYYDENNGWTYLWQVQHDIPGLIKLMNGEKAVERRLDELFRTELGMPKYEFWHRFPDATGLVGQFSMGNEPGFHIPYLYNYVGAAWKTQKRVRELLDLWFKDNVFGIPGDEDGGGMSAFVVFSSMGFYPVTPGIPIYTIGSPVFSKVSIALPSGKEFTIIAKNCSVVNKYIRKATLNGEVLNAPFFTHQQLMQGGVLELEMTEYPDKRWWASVHAPE</sequence>
<organism evidence="6 7">
    <name type="scientific">Chitinophaga terrae</name>
    <name type="common">ex Kim and Jung 2007</name>
    <dbReference type="NCBI Taxonomy" id="408074"/>
    <lineage>
        <taxon>Bacteria</taxon>
        <taxon>Pseudomonadati</taxon>
        <taxon>Bacteroidota</taxon>
        <taxon>Chitinophagia</taxon>
        <taxon>Chitinophagales</taxon>
        <taxon>Chitinophagaceae</taxon>
        <taxon>Chitinophaga</taxon>
    </lineage>
</organism>
<dbReference type="Gene3D" id="3.30.2080.10">
    <property type="entry name" value="GH92 mannosidase domain"/>
    <property type="match status" value="1"/>
</dbReference>
<dbReference type="FunFam" id="3.30.2080.10:FF:000001">
    <property type="entry name" value="Alpha-1,2-mannosidase subfamily"/>
    <property type="match status" value="1"/>
</dbReference>
<dbReference type="GO" id="GO:0005829">
    <property type="term" value="C:cytosol"/>
    <property type="evidence" value="ECO:0007669"/>
    <property type="project" value="TreeGrafter"/>
</dbReference>
<dbReference type="InterPro" id="IPR012939">
    <property type="entry name" value="Glyco_hydro_92"/>
</dbReference>